<dbReference type="InterPro" id="IPR045055">
    <property type="entry name" value="DNA2/NAM7-like"/>
</dbReference>
<dbReference type="GO" id="GO:0016787">
    <property type="term" value="F:hydrolase activity"/>
    <property type="evidence" value="ECO:0007669"/>
    <property type="project" value="UniProtKB-KW"/>
</dbReference>
<dbReference type="AlphaFoldDB" id="A0AAP0IID6"/>
<evidence type="ECO:0000256" key="1">
    <source>
        <dbReference type="ARBA" id="ARBA00022741"/>
    </source>
</evidence>
<evidence type="ECO:0000256" key="3">
    <source>
        <dbReference type="ARBA" id="ARBA00022806"/>
    </source>
</evidence>
<proteinExistence type="predicted"/>
<organism evidence="6 7">
    <name type="scientific">Stephania japonica</name>
    <dbReference type="NCBI Taxonomy" id="461633"/>
    <lineage>
        <taxon>Eukaryota</taxon>
        <taxon>Viridiplantae</taxon>
        <taxon>Streptophyta</taxon>
        <taxon>Embryophyta</taxon>
        <taxon>Tracheophyta</taxon>
        <taxon>Spermatophyta</taxon>
        <taxon>Magnoliopsida</taxon>
        <taxon>Ranunculales</taxon>
        <taxon>Menispermaceae</taxon>
        <taxon>Menispermoideae</taxon>
        <taxon>Cissampelideae</taxon>
        <taxon>Stephania</taxon>
    </lineage>
</organism>
<comment type="caution">
    <text evidence="6">The sequence shown here is derived from an EMBL/GenBank/DDBJ whole genome shotgun (WGS) entry which is preliminary data.</text>
</comment>
<protein>
    <recommendedName>
        <fullName evidence="5">DNA2/NAM7 helicase-like C-terminal domain-containing protein</fullName>
    </recommendedName>
</protein>
<dbReference type="InterPro" id="IPR047187">
    <property type="entry name" value="SF1_C_Upf1"/>
</dbReference>
<name>A0AAP0IID6_9MAGN</name>
<evidence type="ECO:0000259" key="5">
    <source>
        <dbReference type="Pfam" id="PF13087"/>
    </source>
</evidence>
<dbReference type="FunFam" id="3.40.50.300:FF:000326">
    <property type="entry name" value="P-loop containing nucleoside triphosphate hydrolase"/>
    <property type="match status" value="1"/>
</dbReference>
<sequence>MGGDFGRTLIERLVSLGQRKHLLNIQYRMNPSISLFPNKQFYNNQILDGANVREMNYKLNLLEGAMYGPYSFIDITSGNEMSNKPIQKNMVEVAVVSKIVSRLYEASITTGKRISIGVIIPYSVQVFAMQEKLGDKYGKSDNFSISVRSFDGFQGAEEDVIIISTVRSNRNGSLGFLTSFQRTNVALTRAR</sequence>
<evidence type="ECO:0000313" key="6">
    <source>
        <dbReference type="EMBL" id="KAK9115680.1"/>
    </source>
</evidence>
<dbReference type="Proteomes" id="UP001417504">
    <property type="component" value="Unassembled WGS sequence"/>
</dbReference>
<accession>A0AAP0IID6</accession>
<gene>
    <name evidence="6" type="ORF">Sjap_014627</name>
</gene>
<dbReference type="InterPro" id="IPR027417">
    <property type="entry name" value="P-loop_NTPase"/>
</dbReference>
<keyword evidence="2" id="KW-0378">Hydrolase</keyword>
<evidence type="ECO:0000256" key="2">
    <source>
        <dbReference type="ARBA" id="ARBA00022801"/>
    </source>
</evidence>
<reference evidence="6 7" key="1">
    <citation type="submission" date="2024-01" db="EMBL/GenBank/DDBJ databases">
        <title>Genome assemblies of Stephania.</title>
        <authorList>
            <person name="Yang L."/>
        </authorList>
    </citation>
    <scope>NUCLEOTIDE SEQUENCE [LARGE SCALE GENOMIC DNA]</scope>
    <source>
        <strain evidence="6">QJT</strain>
        <tissue evidence="6">Leaf</tissue>
    </source>
</reference>
<dbReference type="GO" id="GO:0005694">
    <property type="term" value="C:chromosome"/>
    <property type="evidence" value="ECO:0007669"/>
    <property type="project" value="UniProtKB-ARBA"/>
</dbReference>
<keyword evidence="4" id="KW-0067">ATP-binding</keyword>
<dbReference type="PANTHER" id="PTHR10887">
    <property type="entry name" value="DNA2/NAM7 HELICASE FAMILY"/>
    <property type="match status" value="1"/>
</dbReference>
<dbReference type="EMBL" id="JBBNAE010000006">
    <property type="protein sequence ID" value="KAK9115680.1"/>
    <property type="molecule type" value="Genomic_DNA"/>
</dbReference>
<dbReference type="CDD" id="cd18808">
    <property type="entry name" value="SF1_C_Upf1"/>
    <property type="match status" value="1"/>
</dbReference>
<keyword evidence="7" id="KW-1185">Reference proteome</keyword>
<dbReference type="GO" id="GO:0005524">
    <property type="term" value="F:ATP binding"/>
    <property type="evidence" value="ECO:0007669"/>
    <property type="project" value="UniProtKB-KW"/>
</dbReference>
<dbReference type="Gene3D" id="3.40.50.300">
    <property type="entry name" value="P-loop containing nucleotide triphosphate hydrolases"/>
    <property type="match status" value="1"/>
</dbReference>
<feature type="domain" description="DNA2/NAM7 helicase-like C-terminal" evidence="5">
    <location>
        <begin position="6"/>
        <end position="191"/>
    </location>
</feature>
<dbReference type="PANTHER" id="PTHR10887:SF522">
    <property type="entry name" value="P-LOOP CONTAINING NUCLEOSIDE TRIPHOSPHATE HYDROLASES SUPERFAMILY PROTEIN"/>
    <property type="match status" value="1"/>
</dbReference>
<keyword evidence="1" id="KW-0547">Nucleotide-binding</keyword>
<dbReference type="Pfam" id="PF13087">
    <property type="entry name" value="AAA_12"/>
    <property type="match status" value="1"/>
</dbReference>
<evidence type="ECO:0000313" key="7">
    <source>
        <dbReference type="Proteomes" id="UP001417504"/>
    </source>
</evidence>
<evidence type="ECO:0000256" key="4">
    <source>
        <dbReference type="ARBA" id="ARBA00022840"/>
    </source>
</evidence>
<dbReference type="InterPro" id="IPR041679">
    <property type="entry name" value="DNA2/NAM7-like_C"/>
</dbReference>
<dbReference type="GO" id="GO:0004386">
    <property type="term" value="F:helicase activity"/>
    <property type="evidence" value="ECO:0007669"/>
    <property type="project" value="UniProtKB-KW"/>
</dbReference>
<dbReference type="SUPFAM" id="SSF52540">
    <property type="entry name" value="P-loop containing nucleoside triphosphate hydrolases"/>
    <property type="match status" value="1"/>
</dbReference>
<keyword evidence="3" id="KW-0347">Helicase</keyword>